<dbReference type="EMBL" id="CM016558">
    <property type="protein sequence ID" value="TKW03552.1"/>
    <property type="molecule type" value="Genomic_DNA"/>
</dbReference>
<keyword evidence="2" id="KW-0732">Signal</keyword>
<gene>
    <name evidence="3" type="ORF">SEVIR_7G049100v2</name>
</gene>
<sequence length="209" mass="21395">MSFIVHPTQPLPLTDKFLHCSSPSPAPLLLPFVLLLLLLPTLAAASPERRGAAAAGRERKRRGCKSAGALGTGNEAGRGRWPGGEGPPESRGGAAGQAGRGCRAAAGTEKVAVGGELLAPAMEPWRCGRLGGVGLPEPRGGAAGQAGRARRGAAGDPSIIVALPSLGGGRVSRLGEKGKKKRTDIISGRWVNFANSPIDSQPQHHCCEN</sequence>
<protein>
    <submittedName>
        <fullName evidence="3">Uncharacterized protein</fullName>
    </submittedName>
</protein>
<evidence type="ECO:0000256" key="1">
    <source>
        <dbReference type="SAM" id="MobiDB-lite"/>
    </source>
</evidence>
<proteinExistence type="predicted"/>
<evidence type="ECO:0000313" key="4">
    <source>
        <dbReference type="Proteomes" id="UP000298652"/>
    </source>
</evidence>
<dbReference type="Proteomes" id="UP000298652">
    <property type="component" value="Chromosome 7"/>
</dbReference>
<name>A0A4U6TNV5_SETVI</name>
<keyword evidence="4" id="KW-1185">Reference proteome</keyword>
<dbReference type="AlphaFoldDB" id="A0A4U6TNV5"/>
<evidence type="ECO:0000256" key="2">
    <source>
        <dbReference type="SAM" id="SignalP"/>
    </source>
</evidence>
<organism evidence="3 4">
    <name type="scientific">Setaria viridis</name>
    <name type="common">Green bristlegrass</name>
    <name type="synonym">Setaria italica subsp. viridis</name>
    <dbReference type="NCBI Taxonomy" id="4556"/>
    <lineage>
        <taxon>Eukaryota</taxon>
        <taxon>Viridiplantae</taxon>
        <taxon>Streptophyta</taxon>
        <taxon>Embryophyta</taxon>
        <taxon>Tracheophyta</taxon>
        <taxon>Spermatophyta</taxon>
        <taxon>Magnoliopsida</taxon>
        <taxon>Liliopsida</taxon>
        <taxon>Poales</taxon>
        <taxon>Poaceae</taxon>
        <taxon>PACMAD clade</taxon>
        <taxon>Panicoideae</taxon>
        <taxon>Panicodae</taxon>
        <taxon>Paniceae</taxon>
        <taxon>Cenchrinae</taxon>
        <taxon>Setaria</taxon>
    </lineage>
</organism>
<feature type="signal peptide" evidence="2">
    <location>
        <begin position="1"/>
        <end position="45"/>
    </location>
</feature>
<dbReference type="Gramene" id="TKW03552">
    <property type="protein sequence ID" value="TKW03552"/>
    <property type="gene ID" value="SEVIR_7G049100v2"/>
</dbReference>
<feature type="chain" id="PRO_5020726176" evidence="2">
    <location>
        <begin position="46"/>
        <end position="209"/>
    </location>
</feature>
<reference evidence="3" key="1">
    <citation type="submission" date="2019-03" db="EMBL/GenBank/DDBJ databases">
        <title>WGS assembly of Setaria viridis.</title>
        <authorList>
            <person name="Huang P."/>
            <person name="Jenkins J."/>
            <person name="Grimwood J."/>
            <person name="Barry K."/>
            <person name="Healey A."/>
            <person name="Mamidi S."/>
            <person name="Sreedasyam A."/>
            <person name="Shu S."/>
            <person name="Feldman M."/>
            <person name="Wu J."/>
            <person name="Yu Y."/>
            <person name="Chen C."/>
            <person name="Johnson J."/>
            <person name="Rokhsar D."/>
            <person name="Baxter I."/>
            <person name="Schmutz J."/>
            <person name="Brutnell T."/>
            <person name="Kellogg E."/>
        </authorList>
    </citation>
    <scope>NUCLEOTIDE SEQUENCE [LARGE SCALE GENOMIC DNA]</scope>
</reference>
<feature type="compositionally biased region" description="Gly residues" evidence="1">
    <location>
        <begin position="70"/>
        <end position="86"/>
    </location>
</feature>
<accession>A0A4U6TNV5</accession>
<evidence type="ECO:0000313" key="3">
    <source>
        <dbReference type="EMBL" id="TKW03552.1"/>
    </source>
</evidence>
<feature type="region of interest" description="Disordered" evidence="1">
    <location>
        <begin position="47"/>
        <end position="101"/>
    </location>
</feature>